<dbReference type="SMART" id="SM00267">
    <property type="entry name" value="GGDEF"/>
    <property type="match status" value="1"/>
</dbReference>
<dbReference type="InterPro" id="IPR000160">
    <property type="entry name" value="GGDEF_dom"/>
</dbReference>
<evidence type="ECO:0000313" key="7">
    <source>
        <dbReference type="Proteomes" id="UP000243063"/>
    </source>
</evidence>
<dbReference type="Gene3D" id="3.30.450.20">
    <property type="entry name" value="PAS domain"/>
    <property type="match status" value="2"/>
</dbReference>
<dbReference type="RefSeq" id="WP_090212068.1">
    <property type="nucleotide sequence ID" value="NZ_LT629780.1"/>
</dbReference>
<reference evidence="7" key="1">
    <citation type="submission" date="2016-10" db="EMBL/GenBank/DDBJ databases">
        <authorList>
            <person name="Varghese N."/>
            <person name="Submissions S."/>
        </authorList>
    </citation>
    <scope>NUCLEOTIDE SEQUENCE [LARGE SCALE GENOMIC DNA]</scope>
    <source>
        <strain evidence="7">CCTCC 2012022</strain>
    </source>
</reference>
<dbReference type="SMART" id="SM00086">
    <property type="entry name" value="PAC"/>
    <property type="match status" value="2"/>
</dbReference>
<dbReference type="InterPro" id="IPR052155">
    <property type="entry name" value="Biofilm_reg_signaling"/>
</dbReference>
<accession>A0A1H2EJ51</accession>
<feature type="domain" description="GGDEF" evidence="5">
    <location>
        <begin position="321"/>
        <end position="454"/>
    </location>
</feature>
<dbReference type="InterPro" id="IPR001633">
    <property type="entry name" value="EAL_dom"/>
</dbReference>
<dbReference type="Pfam" id="PF00563">
    <property type="entry name" value="EAL"/>
    <property type="match status" value="1"/>
</dbReference>
<evidence type="ECO:0000256" key="1">
    <source>
        <dbReference type="ARBA" id="ARBA00001946"/>
    </source>
</evidence>
<dbReference type="SUPFAM" id="SSF55785">
    <property type="entry name" value="PYP-like sensor domain (PAS domain)"/>
    <property type="match status" value="2"/>
</dbReference>
<dbReference type="AlphaFoldDB" id="A0A1H2EJ51"/>
<dbReference type="FunFam" id="3.30.70.270:FF:000001">
    <property type="entry name" value="Diguanylate cyclase domain protein"/>
    <property type="match status" value="1"/>
</dbReference>
<dbReference type="CDD" id="cd01948">
    <property type="entry name" value="EAL"/>
    <property type="match status" value="1"/>
</dbReference>
<dbReference type="InterPro" id="IPR000700">
    <property type="entry name" value="PAS-assoc_C"/>
</dbReference>
<feature type="domain" description="EAL" evidence="4">
    <location>
        <begin position="463"/>
        <end position="715"/>
    </location>
</feature>
<protein>
    <submittedName>
        <fullName evidence="6">PAS domain S-box-containing protein/diguanylate cyclase (GGDEF) domain-containing protein</fullName>
    </submittedName>
</protein>
<dbReference type="InterPro" id="IPR000014">
    <property type="entry name" value="PAS"/>
</dbReference>
<dbReference type="SMART" id="SM00052">
    <property type="entry name" value="EAL"/>
    <property type="match status" value="1"/>
</dbReference>
<dbReference type="NCBIfam" id="TIGR00254">
    <property type="entry name" value="GGDEF"/>
    <property type="match status" value="1"/>
</dbReference>
<dbReference type="NCBIfam" id="TIGR00229">
    <property type="entry name" value="sensory_box"/>
    <property type="match status" value="1"/>
</dbReference>
<dbReference type="InterPro" id="IPR001610">
    <property type="entry name" value="PAC"/>
</dbReference>
<dbReference type="Proteomes" id="UP000243063">
    <property type="component" value="Chromosome I"/>
</dbReference>
<keyword evidence="7" id="KW-1185">Reference proteome</keyword>
<evidence type="ECO:0000313" key="6">
    <source>
        <dbReference type="EMBL" id="SDT95202.1"/>
    </source>
</evidence>
<comment type="subcellular location">
    <subcellularLocation>
        <location evidence="2">Cell inner membrane</location>
    </subcellularLocation>
</comment>
<dbReference type="STRING" id="1245526.SAMN05216580_0645"/>
<dbReference type="GO" id="GO:0005886">
    <property type="term" value="C:plasma membrane"/>
    <property type="evidence" value="ECO:0007669"/>
    <property type="project" value="UniProtKB-SubCell"/>
</dbReference>
<gene>
    <name evidence="6" type="ORF">SAMN05216580_0645</name>
</gene>
<evidence type="ECO:0000259" key="3">
    <source>
        <dbReference type="PROSITE" id="PS50113"/>
    </source>
</evidence>
<evidence type="ECO:0000256" key="2">
    <source>
        <dbReference type="ARBA" id="ARBA00004533"/>
    </source>
</evidence>
<sequence length="722" mass="80057">MSSKSPDSHAIALLERRLARERAARKAAETLLSSKSSEVYEALLRSSDTQRLLEMALWASGESIWEWSAEDDTYITRSFANPDLPPRVASGSLQQLAQHLHPDDRDRFWLSWRMHAAGASEPLDLAIRVSNSRRHWRWIRVRGKAVELSADGTAQRIVGTVKDITAHREAEYSFRLMASAFASSRDAMLVLRDNWQIIEANDAFQQLTGEQGLPGRALSDYLRLPDNLQQRFDDGGHAQCETRLRARSGVEVPVELTLSRFAAEDSTLSYLIATLRDITDRKRTETALERVARFDALTELPNRSSLQQQLSLQLRKVDANRQLAVLFIDLDGFKQVNDSLGHQAGDELLRIVAARLGPLLADNGLLARWGGDEFVALQRVGADREQTLQLAERLLHQLSQDMQIRGHRISISGSIGIAFAPEDGSDAETILRHADAAMYAAKHAGKNRCKVYHPGLTADALERVTLLAQLRTAIDNEELDFVLQPKFNARGEVVGAELLARWETALNGVISPGVFVPLAEQNGMAVGLGRLAIRRAADYAACLAAAGRPLPVAVNISAWQVMDDRLGEVLHSACMNAGITPAQLELEVTESIFLQESDAPVQHLTALREQGFPIVMDDFGTGYSSLGYLRRLPFDTIKIDRSFLIDVDLDVKSQRLLTGIVDLCRSLGIGTVAEGVETREQLDLLRRLGVAQYQGYYLARPMSLAAMLKFLPRHAELQETLG</sequence>
<dbReference type="InterPro" id="IPR035919">
    <property type="entry name" value="EAL_sf"/>
</dbReference>
<dbReference type="GO" id="GO:0003824">
    <property type="term" value="F:catalytic activity"/>
    <property type="evidence" value="ECO:0007669"/>
    <property type="project" value="UniProtKB-ARBA"/>
</dbReference>
<dbReference type="PROSITE" id="PS50883">
    <property type="entry name" value="EAL"/>
    <property type="match status" value="1"/>
</dbReference>
<proteinExistence type="predicted"/>
<evidence type="ECO:0000259" key="5">
    <source>
        <dbReference type="PROSITE" id="PS50887"/>
    </source>
</evidence>
<dbReference type="InterPro" id="IPR029787">
    <property type="entry name" value="Nucleotide_cyclase"/>
</dbReference>
<comment type="cofactor">
    <cofactor evidence="1">
        <name>Mg(2+)</name>
        <dbReference type="ChEBI" id="CHEBI:18420"/>
    </cofactor>
</comment>
<dbReference type="Pfam" id="PF13426">
    <property type="entry name" value="PAS_9"/>
    <property type="match status" value="1"/>
</dbReference>
<dbReference type="Pfam" id="PF00990">
    <property type="entry name" value="GGDEF"/>
    <property type="match status" value="1"/>
</dbReference>
<dbReference type="CDD" id="cd01949">
    <property type="entry name" value="GGDEF"/>
    <property type="match status" value="1"/>
</dbReference>
<organism evidence="6 7">
    <name type="scientific">Geopseudomonas guangdongensis</name>
    <dbReference type="NCBI Taxonomy" id="1245526"/>
    <lineage>
        <taxon>Bacteria</taxon>
        <taxon>Pseudomonadati</taxon>
        <taxon>Pseudomonadota</taxon>
        <taxon>Gammaproteobacteria</taxon>
        <taxon>Pseudomonadales</taxon>
        <taxon>Pseudomonadaceae</taxon>
        <taxon>Geopseudomonas</taxon>
    </lineage>
</organism>
<dbReference type="InterPro" id="IPR043128">
    <property type="entry name" value="Rev_trsase/Diguanyl_cyclase"/>
</dbReference>
<feature type="domain" description="PAC" evidence="3">
    <location>
        <begin position="238"/>
        <end position="290"/>
    </location>
</feature>
<dbReference type="InterPro" id="IPR035965">
    <property type="entry name" value="PAS-like_dom_sf"/>
</dbReference>
<dbReference type="SUPFAM" id="SSF55073">
    <property type="entry name" value="Nucleotide cyclase"/>
    <property type="match status" value="1"/>
</dbReference>
<evidence type="ECO:0000259" key="4">
    <source>
        <dbReference type="PROSITE" id="PS50883"/>
    </source>
</evidence>
<dbReference type="Pfam" id="PF08447">
    <property type="entry name" value="PAS_3"/>
    <property type="match status" value="1"/>
</dbReference>
<dbReference type="Gene3D" id="3.30.70.270">
    <property type="match status" value="1"/>
</dbReference>
<dbReference type="EMBL" id="LT629780">
    <property type="protein sequence ID" value="SDT95202.1"/>
    <property type="molecule type" value="Genomic_DNA"/>
</dbReference>
<dbReference type="InterPro" id="IPR013655">
    <property type="entry name" value="PAS_fold_3"/>
</dbReference>
<dbReference type="PANTHER" id="PTHR44757:SF2">
    <property type="entry name" value="BIOFILM ARCHITECTURE MAINTENANCE PROTEIN MBAA"/>
    <property type="match status" value="1"/>
</dbReference>
<dbReference type="CDD" id="cd00130">
    <property type="entry name" value="PAS"/>
    <property type="match status" value="2"/>
</dbReference>
<dbReference type="PROSITE" id="PS50887">
    <property type="entry name" value="GGDEF"/>
    <property type="match status" value="1"/>
</dbReference>
<dbReference type="SUPFAM" id="SSF141868">
    <property type="entry name" value="EAL domain-like"/>
    <property type="match status" value="1"/>
</dbReference>
<dbReference type="Gene3D" id="3.20.20.450">
    <property type="entry name" value="EAL domain"/>
    <property type="match status" value="1"/>
</dbReference>
<dbReference type="PROSITE" id="PS50113">
    <property type="entry name" value="PAC"/>
    <property type="match status" value="1"/>
</dbReference>
<dbReference type="OrthoDB" id="9804951at2"/>
<name>A0A1H2EJ51_9GAMM</name>
<dbReference type="PANTHER" id="PTHR44757">
    <property type="entry name" value="DIGUANYLATE CYCLASE DGCP"/>
    <property type="match status" value="1"/>
</dbReference>